<accession>A0A7Z7IVZ4</accession>
<name>A0A7Z7IVZ4_XANCH</name>
<feature type="region of interest" description="Disordered" evidence="1">
    <location>
        <begin position="1"/>
        <end position="27"/>
    </location>
</feature>
<evidence type="ECO:0000256" key="1">
    <source>
        <dbReference type="SAM" id="MobiDB-lite"/>
    </source>
</evidence>
<gene>
    <name evidence="2" type="ORF">XFF6991_150353</name>
</gene>
<feature type="region of interest" description="Disordered" evidence="1">
    <location>
        <begin position="95"/>
        <end position="131"/>
    </location>
</feature>
<protein>
    <submittedName>
        <fullName evidence="2">Uncharacterized protein</fullName>
    </submittedName>
</protein>
<feature type="compositionally biased region" description="Basic and acidic residues" evidence="1">
    <location>
        <begin position="116"/>
        <end position="125"/>
    </location>
</feature>
<dbReference type="EMBL" id="OCZC01000043">
    <property type="protein sequence ID" value="SOO22592.1"/>
    <property type="molecule type" value="Genomic_DNA"/>
</dbReference>
<evidence type="ECO:0000313" key="3">
    <source>
        <dbReference type="Proteomes" id="UP000234345"/>
    </source>
</evidence>
<proteinExistence type="predicted"/>
<organism evidence="2 3">
    <name type="scientific">Xanthomonas campestris pv. phaseoli</name>
    <dbReference type="NCBI Taxonomy" id="317013"/>
    <lineage>
        <taxon>Bacteria</taxon>
        <taxon>Pseudomonadati</taxon>
        <taxon>Pseudomonadota</taxon>
        <taxon>Gammaproteobacteria</taxon>
        <taxon>Lysobacterales</taxon>
        <taxon>Lysobacteraceae</taxon>
        <taxon>Xanthomonas</taxon>
    </lineage>
</organism>
<dbReference type="Proteomes" id="UP000234345">
    <property type="component" value="Unassembled WGS sequence"/>
</dbReference>
<comment type="caution">
    <text evidence="2">The sequence shown here is derived from an EMBL/GenBank/DDBJ whole genome shotgun (WGS) entry which is preliminary data.</text>
</comment>
<sequence>MLSKLEKFSRNTGSALASASVSDPSASVSRLRKLRGARLPAAADASAPLVDLAGLGAVGSNGVVAGAGGSIGNGDIAGVVLPAVAGTDVVGVAGGSSGGAASADTGFANPSRSARRKCDMMDERQTWNGSP</sequence>
<evidence type="ECO:0000313" key="2">
    <source>
        <dbReference type="EMBL" id="SOO22592.1"/>
    </source>
</evidence>
<dbReference type="AlphaFoldDB" id="A0A7Z7IVZ4"/>
<reference evidence="2 3" key="1">
    <citation type="submission" date="2017-10" db="EMBL/GenBank/DDBJ databases">
        <authorList>
            <person name="Regsiter A."/>
            <person name="William W."/>
        </authorList>
    </citation>
    <scope>NUCLEOTIDE SEQUENCE [LARGE SCALE GENOMIC DNA]</scope>
    <source>
        <strain evidence="2 3">CFBP6991</strain>
    </source>
</reference>
<feature type="compositionally biased region" description="Low complexity" evidence="1">
    <location>
        <begin position="14"/>
        <end position="27"/>
    </location>
</feature>